<dbReference type="RefSeq" id="WP_111733557.1">
    <property type="nucleotide sequence ID" value="NZ_CP037900.1"/>
</dbReference>
<organism evidence="1 2">
    <name type="scientific">Cupriavidus metallidurans</name>
    <dbReference type="NCBI Taxonomy" id="119219"/>
    <lineage>
        <taxon>Bacteria</taxon>
        <taxon>Pseudomonadati</taxon>
        <taxon>Pseudomonadota</taxon>
        <taxon>Betaproteobacteria</taxon>
        <taxon>Burkholderiales</taxon>
        <taxon>Burkholderiaceae</taxon>
        <taxon>Cupriavidus</taxon>
    </lineage>
</organism>
<gene>
    <name evidence="1" type="ORF">DDF84_012145</name>
</gene>
<reference evidence="1 2" key="1">
    <citation type="submission" date="2019-03" db="EMBL/GenBank/DDBJ databases">
        <title>Comparative insights into the high quality Complete genome sequence of highly metal resistant Cupriavidus metallidurans strain BS1 isolated from a gold-copper mine.</title>
        <authorList>
            <person name="Mazhar H.S."/>
            <person name="Rensing C."/>
        </authorList>
    </citation>
    <scope>NUCLEOTIDE SEQUENCE [LARGE SCALE GENOMIC DNA]</scope>
    <source>
        <strain evidence="1 2">BS1</strain>
    </source>
</reference>
<dbReference type="OrthoDB" id="6446140at2"/>
<name>A0A482IX05_9BURK</name>
<evidence type="ECO:0008006" key="3">
    <source>
        <dbReference type="Google" id="ProtNLM"/>
    </source>
</evidence>
<proteinExistence type="predicted"/>
<evidence type="ECO:0000313" key="1">
    <source>
        <dbReference type="EMBL" id="QBP11699.1"/>
    </source>
</evidence>
<dbReference type="Proteomes" id="UP000253772">
    <property type="component" value="Chromosome c1"/>
</dbReference>
<dbReference type="AlphaFoldDB" id="A0A482IX05"/>
<accession>A0A482IX05</accession>
<dbReference type="InterPro" id="IPR010982">
    <property type="entry name" value="Lambda_DNA-bd_dom_sf"/>
</dbReference>
<protein>
    <recommendedName>
        <fullName evidence="3">Helix-turn-helix domain-containing protein</fullName>
    </recommendedName>
</protein>
<sequence length="87" mass="9893">MDTNAELALQTLELAVSLCKTKAEFARRIRRSPQEVWNWVHRDRRAPVDACPFIVAACKHPEVTLEGLRPDYQGWALVIGRNHAIAD</sequence>
<dbReference type="InterPro" id="IPR031856">
    <property type="entry name" value="YdaS_toxin-like"/>
</dbReference>
<dbReference type="Pfam" id="PF15943">
    <property type="entry name" value="YdaS_toxin"/>
    <property type="match status" value="1"/>
</dbReference>
<dbReference type="Gene3D" id="1.10.260.40">
    <property type="entry name" value="lambda repressor-like DNA-binding domains"/>
    <property type="match status" value="1"/>
</dbReference>
<dbReference type="EMBL" id="CP037900">
    <property type="protein sequence ID" value="QBP11699.1"/>
    <property type="molecule type" value="Genomic_DNA"/>
</dbReference>
<dbReference type="GO" id="GO:0003677">
    <property type="term" value="F:DNA binding"/>
    <property type="evidence" value="ECO:0007669"/>
    <property type="project" value="InterPro"/>
</dbReference>
<evidence type="ECO:0000313" key="2">
    <source>
        <dbReference type="Proteomes" id="UP000253772"/>
    </source>
</evidence>